<reference evidence="2 3" key="1">
    <citation type="submission" date="2019-10" db="EMBL/GenBank/DDBJ databases">
        <title>Gracilibacillus sp. nov. isolated from rice seeds.</title>
        <authorList>
            <person name="He S."/>
        </authorList>
    </citation>
    <scope>NUCLEOTIDE SEQUENCE [LARGE SCALE GENOMIC DNA]</scope>
    <source>
        <strain evidence="2 3">TD8</strain>
    </source>
</reference>
<feature type="transmembrane region" description="Helical" evidence="1">
    <location>
        <begin position="9"/>
        <end position="29"/>
    </location>
</feature>
<feature type="transmembrane region" description="Helical" evidence="1">
    <location>
        <begin position="77"/>
        <end position="98"/>
    </location>
</feature>
<dbReference type="RefSeq" id="WP_153407031.1">
    <property type="nucleotide sequence ID" value="NZ_ML762461.1"/>
</dbReference>
<keyword evidence="1" id="KW-0472">Membrane</keyword>
<keyword evidence="1" id="KW-1133">Transmembrane helix</keyword>
<accession>A0A7C8L3V3</accession>
<dbReference type="Proteomes" id="UP000480246">
    <property type="component" value="Unassembled WGS sequence"/>
</dbReference>
<dbReference type="OrthoDB" id="2975943at2"/>
<name>A0A7C8L3V3_9BACI</name>
<dbReference type="EMBL" id="WEID01000131">
    <property type="protein sequence ID" value="KAB8125663.1"/>
    <property type="molecule type" value="Genomic_DNA"/>
</dbReference>
<protein>
    <submittedName>
        <fullName evidence="2">Uncharacterized protein</fullName>
    </submittedName>
</protein>
<evidence type="ECO:0000313" key="3">
    <source>
        <dbReference type="Proteomes" id="UP000480246"/>
    </source>
</evidence>
<keyword evidence="1" id="KW-0812">Transmembrane</keyword>
<sequence>MSNSAWKKLTIYSCVIGLVLMFGAIFILGENTPRGFMVVDADPVLLAILFPITGVLFFITFLGIMRSMMGNKMNVKTVLYTIVSLLILFTFLEISHFFRETGWLYNMVMDR</sequence>
<organism evidence="2 3">
    <name type="scientific">Gracilibacillus oryzae</name>
    <dbReference type="NCBI Taxonomy" id="1672701"/>
    <lineage>
        <taxon>Bacteria</taxon>
        <taxon>Bacillati</taxon>
        <taxon>Bacillota</taxon>
        <taxon>Bacilli</taxon>
        <taxon>Bacillales</taxon>
        <taxon>Bacillaceae</taxon>
        <taxon>Gracilibacillus</taxon>
    </lineage>
</organism>
<dbReference type="AlphaFoldDB" id="A0A7C8L3V3"/>
<evidence type="ECO:0000313" key="2">
    <source>
        <dbReference type="EMBL" id="KAB8125663.1"/>
    </source>
</evidence>
<gene>
    <name evidence="2" type="ORF">F9U64_22010</name>
</gene>
<feature type="transmembrane region" description="Helical" evidence="1">
    <location>
        <begin position="44"/>
        <end position="65"/>
    </location>
</feature>
<proteinExistence type="predicted"/>
<comment type="caution">
    <text evidence="2">The sequence shown here is derived from an EMBL/GenBank/DDBJ whole genome shotgun (WGS) entry which is preliminary data.</text>
</comment>
<keyword evidence="3" id="KW-1185">Reference proteome</keyword>
<evidence type="ECO:0000256" key="1">
    <source>
        <dbReference type="SAM" id="Phobius"/>
    </source>
</evidence>